<protein>
    <submittedName>
        <fullName evidence="12 13">Rho-related protein racA-like</fullName>
    </submittedName>
</protein>
<dbReference type="CDD" id="cd18299">
    <property type="entry name" value="BTB1_POZ_RhoBTB"/>
    <property type="match status" value="1"/>
</dbReference>
<keyword evidence="9" id="KW-0636">Prenylation</keyword>
<dbReference type="PROSITE" id="PS51419">
    <property type="entry name" value="RAB"/>
    <property type="match status" value="1"/>
</dbReference>
<keyword evidence="11" id="KW-1185">Reference proteome</keyword>
<dbReference type="PROSITE" id="PS50097">
    <property type="entry name" value="BTB"/>
    <property type="match status" value="2"/>
</dbReference>
<evidence type="ECO:0000259" key="10">
    <source>
        <dbReference type="PROSITE" id="PS50097"/>
    </source>
</evidence>
<evidence type="ECO:0000256" key="8">
    <source>
        <dbReference type="ARBA" id="ARBA00023288"/>
    </source>
</evidence>
<evidence type="ECO:0000256" key="1">
    <source>
        <dbReference type="ARBA" id="ARBA00004342"/>
    </source>
</evidence>
<dbReference type="Pfam" id="PF00071">
    <property type="entry name" value="Ras"/>
    <property type="match status" value="1"/>
</dbReference>
<dbReference type="Gene3D" id="3.30.710.10">
    <property type="entry name" value="Potassium Channel Kv1.1, Chain A"/>
    <property type="match status" value="2"/>
</dbReference>
<feature type="domain" description="BTB" evidence="10">
    <location>
        <begin position="227"/>
        <end position="335"/>
    </location>
</feature>
<sequence length="588" mass="65703">MQNLKLVVVGDGAVGKSCLLISYTTGSFPSNYVPTVFDNYSNSVMVAGKAYNLGLFDTAGQEDYDRLRPLSYPGADIFLLCFSVESRASFENIATKWIPEIQYHMPCTPILLVATKIDLRGRSTNSCITFDEGFKLSQKLNLDYMETSALERTNVNNCFEKAVYMSVSNRGTKAKLKKGFGIFSFGGKSSVPRPPEMPPAGKAPWIEIQTSTMAGDFGKALEQPTFSDVIFIVEGKSILAHKLALCSASNYFCRVFGLKPPDQGTSSGSKVWNFTWEDINEGKIAGLAGILDEVTPDSGLLEKAKTKVMISADISYKTFRHVLEFLYTGLPNIMEDASVEDLVALRKASSTFRLPELDTIAKNLQNEEEFLNPSIGTYLNDQTGQRAKWLFLNKQALSDVRFKVEETTVYAHKMMLTSRCEFMAGMFSGLFQESSKDEIKIEDVSLECFLALLEYLYTDHAPIEEGDAVGILVAADRYGQDRLRNLCELYITKGVDVAVANCIAEAHVDVIGLLHTAQLHNANQLATWCLHFISSNFMAFQKRAEFKMLEGENLKYITEHRWPPVSYLEALEKYNAKYGKKDERCKVQ</sequence>
<dbReference type="CDD" id="cd00157">
    <property type="entry name" value="Rho"/>
    <property type="match status" value="1"/>
</dbReference>
<dbReference type="GO" id="GO:0007264">
    <property type="term" value="P:small GTPase-mediated signal transduction"/>
    <property type="evidence" value="ECO:0007669"/>
    <property type="project" value="InterPro"/>
</dbReference>
<dbReference type="PROSITE" id="PS51420">
    <property type="entry name" value="RHO"/>
    <property type="match status" value="1"/>
</dbReference>
<dbReference type="InterPro" id="IPR027417">
    <property type="entry name" value="P-loop_NTPase"/>
</dbReference>
<dbReference type="Gene3D" id="3.40.50.300">
    <property type="entry name" value="P-loop containing nucleotide triphosphate hydrolases"/>
    <property type="match status" value="1"/>
</dbReference>
<organism evidence="11 12">
    <name type="scientific">Acanthaster planci</name>
    <name type="common">Crown-of-thorns starfish</name>
    <dbReference type="NCBI Taxonomy" id="133434"/>
    <lineage>
        <taxon>Eukaryota</taxon>
        <taxon>Metazoa</taxon>
        <taxon>Echinodermata</taxon>
        <taxon>Eleutherozoa</taxon>
        <taxon>Asterozoa</taxon>
        <taxon>Asteroidea</taxon>
        <taxon>Valvatacea</taxon>
        <taxon>Valvatida</taxon>
        <taxon>Acanthasteridae</taxon>
        <taxon>Acanthaster</taxon>
    </lineage>
</organism>
<dbReference type="InterPro" id="IPR005225">
    <property type="entry name" value="Small_GTP-bd"/>
</dbReference>
<comment type="subcellular location">
    <subcellularLocation>
        <location evidence="1">Cell membrane</location>
        <topology evidence="1">Lipid-anchor</topology>
        <orientation evidence="1">Cytoplasmic side</orientation>
    </subcellularLocation>
</comment>
<evidence type="ECO:0000256" key="9">
    <source>
        <dbReference type="ARBA" id="ARBA00023289"/>
    </source>
</evidence>
<dbReference type="NCBIfam" id="TIGR00231">
    <property type="entry name" value="small_GTP"/>
    <property type="match status" value="1"/>
</dbReference>
<gene>
    <name evidence="12 13" type="primary">LOC110974549</name>
</gene>
<dbReference type="GO" id="GO:0005886">
    <property type="term" value="C:plasma membrane"/>
    <property type="evidence" value="ECO:0007669"/>
    <property type="project" value="UniProtKB-SubCell"/>
</dbReference>
<dbReference type="SMART" id="SM00176">
    <property type="entry name" value="RAN"/>
    <property type="match status" value="1"/>
</dbReference>
<evidence type="ECO:0000313" key="12">
    <source>
        <dbReference type="RefSeq" id="XP_022081979.1"/>
    </source>
</evidence>
<reference evidence="12 13" key="1">
    <citation type="submission" date="2025-04" db="UniProtKB">
        <authorList>
            <consortium name="RefSeq"/>
        </authorList>
    </citation>
    <scope>IDENTIFICATION</scope>
</reference>
<dbReference type="GO" id="GO:0003924">
    <property type="term" value="F:GTPase activity"/>
    <property type="evidence" value="ECO:0007669"/>
    <property type="project" value="InterPro"/>
</dbReference>
<keyword evidence="5" id="KW-0547">Nucleotide-binding</keyword>
<dbReference type="InterPro" id="IPR011333">
    <property type="entry name" value="SKP1/BTB/POZ_sf"/>
</dbReference>
<dbReference type="KEGG" id="aplc:110974549"/>
<dbReference type="GO" id="GO:0005525">
    <property type="term" value="F:GTP binding"/>
    <property type="evidence" value="ECO:0007669"/>
    <property type="project" value="UniProtKB-KW"/>
</dbReference>
<dbReference type="GeneID" id="110974549"/>
<dbReference type="PROSITE" id="PS51421">
    <property type="entry name" value="RAS"/>
    <property type="match status" value="1"/>
</dbReference>
<dbReference type="InterPro" id="IPR001806">
    <property type="entry name" value="Small_GTPase"/>
</dbReference>
<dbReference type="SUPFAM" id="SSF54695">
    <property type="entry name" value="POZ domain"/>
    <property type="match status" value="2"/>
</dbReference>
<evidence type="ECO:0000313" key="11">
    <source>
        <dbReference type="Proteomes" id="UP000694845"/>
    </source>
</evidence>
<dbReference type="OMA" id="MCELYTT"/>
<keyword evidence="7" id="KW-0472">Membrane</keyword>
<keyword evidence="4" id="KW-0488">Methylation</keyword>
<evidence type="ECO:0000256" key="4">
    <source>
        <dbReference type="ARBA" id="ARBA00022481"/>
    </source>
</evidence>
<evidence type="ECO:0000256" key="5">
    <source>
        <dbReference type="ARBA" id="ARBA00022741"/>
    </source>
</evidence>
<dbReference type="InterPro" id="IPR003578">
    <property type="entry name" value="Small_GTPase_Rho"/>
</dbReference>
<name>A0A8B7XME0_ACAPL</name>
<dbReference type="SMART" id="SM00175">
    <property type="entry name" value="RAB"/>
    <property type="match status" value="1"/>
</dbReference>
<feature type="domain" description="BTB" evidence="10">
    <location>
        <begin position="398"/>
        <end position="465"/>
    </location>
</feature>
<evidence type="ECO:0000313" key="13">
    <source>
        <dbReference type="RefSeq" id="XP_022081980.1"/>
    </source>
</evidence>
<accession>A0A8B7XME0</accession>
<keyword evidence="3" id="KW-1003">Cell membrane</keyword>
<dbReference type="RefSeq" id="XP_022081980.1">
    <property type="nucleotide sequence ID" value="XM_022226288.1"/>
</dbReference>
<dbReference type="SMART" id="SM00174">
    <property type="entry name" value="RHO"/>
    <property type="match status" value="1"/>
</dbReference>
<dbReference type="RefSeq" id="XP_022081979.1">
    <property type="nucleotide sequence ID" value="XM_022226287.1"/>
</dbReference>
<evidence type="ECO:0000256" key="2">
    <source>
        <dbReference type="ARBA" id="ARBA00010142"/>
    </source>
</evidence>
<dbReference type="Pfam" id="PF00651">
    <property type="entry name" value="BTB"/>
    <property type="match status" value="2"/>
</dbReference>
<keyword evidence="6" id="KW-0342">GTP-binding</keyword>
<dbReference type="FunFam" id="3.40.50.300:FF:000983">
    <property type="entry name" value="Rho family GTPase"/>
    <property type="match status" value="1"/>
</dbReference>
<comment type="similarity">
    <text evidence="2">Belongs to the small GTPase superfamily. Rho family.</text>
</comment>
<dbReference type="Proteomes" id="UP000694845">
    <property type="component" value="Unplaced"/>
</dbReference>
<keyword evidence="8" id="KW-0449">Lipoprotein</keyword>
<dbReference type="CDD" id="cd18300">
    <property type="entry name" value="BTB2_POZ_RhoBTB"/>
    <property type="match status" value="1"/>
</dbReference>
<dbReference type="PANTHER" id="PTHR24072">
    <property type="entry name" value="RHO FAMILY GTPASE"/>
    <property type="match status" value="1"/>
</dbReference>
<dbReference type="SUPFAM" id="SSF52540">
    <property type="entry name" value="P-loop containing nucleoside triphosphate hydrolases"/>
    <property type="match status" value="1"/>
</dbReference>
<dbReference type="FunFam" id="3.30.710.10:FF:000202">
    <property type="entry name" value="Predicted protein"/>
    <property type="match status" value="1"/>
</dbReference>
<dbReference type="InterPro" id="IPR000210">
    <property type="entry name" value="BTB/POZ_dom"/>
</dbReference>
<dbReference type="PRINTS" id="PR00449">
    <property type="entry name" value="RASTRNSFRMNG"/>
</dbReference>
<dbReference type="OrthoDB" id="10251809at2759"/>
<evidence type="ECO:0000256" key="7">
    <source>
        <dbReference type="ARBA" id="ARBA00023136"/>
    </source>
</evidence>
<evidence type="ECO:0000256" key="3">
    <source>
        <dbReference type="ARBA" id="ARBA00022475"/>
    </source>
</evidence>
<dbReference type="SMART" id="SM00225">
    <property type="entry name" value="BTB"/>
    <property type="match status" value="2"/>
</dbReference>
<proteinExistence type="inferred from homology"/>
<dbReference type="CDD" id="cd18499">
    <property type="entry name" value="BACK_RHOBTB"/>
    <property type="match status" value="1"/>
</dbReference>
<dbReference type="AlphaFoldDB" id="A0A8B7XME0"/>
<dbReference type="SMART" id="SM00173">
    <property type="entry name" value="RAS"/>
    <property type="match status" value="1"/>
</dbReference>
<evidence type="ECO:0000256" key="6">
    <source>
        <dbReference type="ARBA" id="ARBA00023134"/>
    </source>
</evidence>